<dbReference type="InterPro" id="IPR016174">
    <property type="entry name" value="Di-haem_cyt_TM"/>
</dbReference>
<feature type="transmembrane region" description="Helical" evidence="6">
    <location>
        <begin position="32"/>
        <end position="53"/>
    </location>
</feature>
<organism evidence="8 9">
    <name type="scientific">Baekduia soli</name>
    <dbReference type="NCBI Taxonomy" id="496014"/>
    <lineage>
        <taxon>Bacteria</taxon>
        <taxon>Bacillati</taxon>
        <taxon>Actinomycetota</taxon>
        <taxon>Thermoleophilia</taxon>
        <taxon>Solirubrobacterales</taxon>
        <taxon>Baekduiaceae</taxon>
        <taxon>Baekduia</taxon>
    </lineage>
</organism>
<dbReference type="Pfam" id="PF01292">
    <property type="entry name" value="Ni_hydr_CYTB"/>
    <property type="match status" value="1"/>
</dbReference>
<dbReference type="AlphaFoldDB" id="A0A5B8U4P5"/>
<keyword evidence="5 6" id="KW-0472">Membrane</keyword>
<feature type="transmembrane region" description="Helical" evidence="6">
    <location>
        <begin position="158"/>
        <end position="180"/>
    </location>
</feature>
<evidence type="ECO:0000256" key="3">
    <source>
        <dbReference type="ARBA" id="ARBA00022692"/>
    </source>
</evidence>
<comment type="subcellular location">
    <subcellularLocation>
        <location evidence="1">Cell membrane</location>
        <topology evidence="1">Multi-pass membrane protein</topology>
    </subcellularLocation>
</comment>
<dbReference type="GO" id="GO:0015944">
    <property type="term" value="P:formate oxidation"/>
    <property type="evidence" value="ECO:0007669"/>
    <property type="project" value="TreeGrafter"/>
</dbReference>
<dbReference type="GO" id="GO:0005886">
    <property type="term" value="C:plasma membrane"/>
    <property type="evidence" value="ECO:0007669"/>
    <property type="project" value="UniProtKB-SubCell"/>
</dbReference>
<dbReference type="Gene3D" id="1.20.950.20">
    <property type="entry name" value="Transmembrane di-heme cytochromes, Chain C"/>
    <property type="match status" value="1"/>
</dbReference>
<keyword evidence="3 6" id="KW-0812">Transmembrane</keyword>
<accession>A0A5B8U4P5</accession>
<dbReference type="GO" id="GO:0036397">
    <property type="term" value="F:formate dehydrogenase (quinone) activity"/>
    <property type="evidence" value="ECO:0007669"/>
    <property type="project" value="TreeGrafter"/>
</dbReference>
<evidence type="ECO:0000256" key="4">
    <source>
        <dbReference type="ARBA" id="ARBA00022989"/>
    </source>
</evidence>
<dbReference type="Proteomes" id="UP000321805">
    <property type="component" value="Chromosome"/>
</dbReference>
<dbReference type="RefSeq" id="WP_146919223.1">
    <property type="nucleotide sequence ID" value="NZ_CP042430.1"/>
</dbReference>
<evidence type="ECO:0000256" key="2">
    <source>
        <dbReference type="ARBA" id="ARBA00022475"/>
    </source>
</evidence>
<dbReference type="InterPro" id="IPR051817">
    <property type="entry name" value="FDH_cytochrome_b556_subunit"/>
</dbReference>
<evidence type="ECO:0000256" key="6">
    <source>
        <dbReference type="SAM" id="Phobius"/>
    </source>
</evidence>
<dbReference type="GO" id="GO:0009055">
    <property type="term" value="F:electron transfer activity"/>
    <property type="evidence" value="ECO:0007669"/>
    <property type="project" value="InterPro"/>
</dbReference>
<evidence type="ECO:0000313" key="9">
    <source>
        <dbReference type="Proteomes" id="UP000321805"/>
    </source>
</evidence>
<dbReference type="KEGG" id="bsol:FSW04_11115"/>
<feature type="transmembrane region" description="Helical" evidence="6">
    <location>
        <begin position="65"/>
        <end position="85"/>
    </location>
</feature>
<dbReference type="OrthoDB" id="3681708at2"/>
<feature type="transmembrane region" description="Helical" evidence="6">
    <location>
        <begin position="126"/>
        <end position="146"/>
    </location>
</feature>
<protein>
    <recommendedName>
        <fullName evidence="7">Cytochrome b561 bacterial/Ni-hydrogenase domain-containing protein</fullName>
    </recommendedName>
</protein>
<dbReference type="GO" id="GO:0009326">
    <property type="term" value="C:formate dehydrogenase complex"/>
    <property type="evidence" value="ECO:0007669"/>
    <property type="project" value="TreeGrafter"/>
</dbReference>
<keyword evidence="4 6" id="KW-1133">Transmembrane helix</keyword>
<keyword evidence="9" id="KW-1185">Reference proteome</keyword>
<dbReference type="EMBL" id="CP042430">
    <property type="protein sequence ID" value="QEC48064.1"/>
    <property type="molecule type" value="Genomic_DNA"/>
</dbReference>
<dbReference type="PANTHER" id="PTHR30074:SF6">
    <property type="entry name" value="FORMATE DEHYDROGENASE GAMMA SUBUNIT"/>
    <property type="match status" value="1"/>
</dbReference>
<keyword evidence="2" id="KW-1003">Cell membrane</keyword>
<dbReference type="SUPFAM" id="SSF81342">
    <property type="entry name" value="Transmembrane di-heme cytochromes"/>
    <property type="match status" value="1"/>
</dbReference>
<feature type="domain" description="Cytochrome b561 bacterial/Ni-hydrogenase" evidence="7">
    <location>
        <begin position="22"/>
        <end position="195"/>
    </location>
</feature>
<dbReference type="GO" id="GO:0022904">
    <property type="term" value="P:respiratory electron transport chain"/>
    <property type="evidence" value="ECO:0007669"/>
    <property type="project" value="InterPro"/>
</dbReference>
<dbReference type="GO" id="GO:0009061">
    <property type="term" value="P:anaerobic respiration"/>
    <property type="evidence" value="ECO:0007669"/>
    <property type="project" value="TreeGrafter"/>
</dbReference>
<sequence length="251" mass="26736">MTVMPGSGTPTASEPVAARVARFGPSERAAHWIHATAFFALLATGLVLYIPAFAAAVGDRPLAKAVHLASAVLWVTGLAVVAVAGDRRALRRTRRELERFDADDALWLRGRRAPQGRFNAGQKVHAILQAALAVLFLVSGTLLWLGERNTAFRLPGTIALHDLSMFAALVLVAGHLYLALVHEATRPALRGMTHGDIEGRWALEHHAKWTPAERAPATRRVGREQRIAAAAIALAGIALALALVSDTLGSG</sequence>
<evidence type="ECO:0000256" key="5">
    <source>
        <dbReference type="ARBA" id="ARBA00023136"/>
    </source>
</evidence>
<evidence type="ECO:0000313" key="8">
    <source>
        <dbReference type="EMBL" id="QEC48064.1"/>
    </source>
</evidence>
<dbReference type="PANTHER" id="PTHR30074">
    <property type="entry name" value="FORMATE DEHYDROGENASE, NITRATE-INDUCIBLE, CYTOCHROME B556 FDN SUBUNIT"/>
    <property type="match status" value="1"/>
</dbReference>
<name>A0A5B8U4P5_9ACTN</name>
<dbReference type="InterPro" id="IPR011577">
    <property type="entry name" value="Cyt_b561_bac/Ni-Hgenase"/>
</dbReference>
<reference evidence="8 9" key="1">
    <citation type="journal article" date="2018" name="J. Microbiol.">
        <title>Baekduia soli gen. nov., sp. nov., a novel bacterium isolated from the soil of Baekdu Mountain and proposal of a novel family name, Baekduiaceae fam. nov.</title>
        <authorList>
            <person name="An D.S."/>
            <person name="Siddiqi M.Z."/>
            <person name="Kim K.H."/>
            <person name="Yu H.S."/>
            <person name="Im W.T."/>
        </authorList>
    </citation>
    <scope>NUCLEOTIDE SEQUENCE [LARGE SCALE GENOMIC DNA]</scope>
    <source>
        <strain evidence="8 9">BR7-21</strain>
    </source>
</reference>
<proteinExistence type="predicted"/>
<evidence type="ECO:0000256" key="1">
    <source>
        <dbReference type="ARBA" id="ARBA00004651"/>
    </source>
</evidence>
<evidence type="ECO:0000259" key="7">
    <source>
        <dbReference type="Pfam" id="PF01292"/>
    </source>
</evidence>
<gene>
    <name evidence="8" type="ORF">FSW04_11115</name>
</gene>
<feature type="transmembrane region" description="Helical" evidence="6">
    <location>
        <begin position="227"/>
        <end position="245"/>
    </location>
</feature>